<evidence type="ECO:0000313" key="5">
    <source>
        <dbReference type="EMBL" id="OGG24594.1"/>
    </source>
</evidence>
<keyword evidence="2" id="KW-0328">Glycosyltransferase</keyword>
<dbReference type="EMBL" id="MFJV01000001">
    <property type="protein sequence ID" value="OGG24594.1"/>
    <property type="molecule type" value="Genomic_DNA"/>
</dbReference>
<comment type="caution">
    <text evidence="5">The sequence shown here is derived from an EMBL/GenBank/DDBJ whole genome shotgun (WGS) entry which is preliminary data.</text>
</comment>
<protein>
    <recommendedName>
        <fullName evidence="4">Glycosyltransferase 2-like domain-containing protein</fullName>
    </recommendedName>
</protein>
<evidence type="ECO:0000259" key="4">
    <source>
        <dbReference type="Pfam" id="PF00535"/>
    </source>
</evidence>
<organism evidence="5 6">
    <name type="scientific">Candidatus Gottesmanbacteria bacterium RIFCSPLOWO2_01_FULL_43_11b</name>
    <dbReference type="NCBI Taxonomy" id="1798392"/>
    <lineage>
        <taxon>Bacteria</taxon>
        <taxon>Candidatus Gottesmaniibacteriota</taxon>
    </lineage>
</organism>
<name>A0A1F6AIP1_9BACT</name>
<dbReference type="STRING" id="1798392.A3A79_05420"/>
<dbReference type="Proteomes" id="UP000178759">
    <property type="component" value="Unassembled WGS sequence"/>
</dbReference>
<reference evidence="5 6" key="1">
    <citation type="journal article" date="2016" name="Nat. Commun.">
        <title>Thousands of microbial genomes shed light on interconnected biogeochemical processes in an aquifer system.</title>
        <authorList>
            <person name="Anantharaman K."/>
            <person name="Brown C.T."/>
            <person name="Hug L.A."/>
            <person name="Sharon I."/>
            <person name="Castelle C.J."/>
            <person name="Probst A.J."/>
            <person name="Thomas B.C."/>
            <person name="Singh A."/>
            <person name="Wilkins M.J."/>
            <person name="Karaoz U."/>
            <person name="Brodie E.L."/>
            <person name="Williams K.H."/>
            <person name="Hubbard S.S."/>
            <person name="Banfield J.F."/>
        </authorList>
    </citation>
    <scope>NUCLEOTIDE SEQUENCE [LARGE SCALE GENOMIC DNA]</scope>
</reference>
<dbReference type="Pfam" id="PF00535">
    <property type="entry name" value="Glycos_transf_2"/>
    <property type="match status" value="1"/>
</dbReference>
<comment type="similarity">
    <text evidence="1">Belongs to the glycosyltransferase 2 family.</text>
</comment>
<proteinExistence type="inferred from homology"/>
<dbReference type="SUPFAM" id="SSF53448">
    <property type="entry name" value="Nucleotide-diphospho-sugar transferases"/>
    <property type="match status" value="1"/>
</dbReference>
<sequence length="236" mass="27051">MNIAFVVVTYKPNKKALGSLVDTLGKKDVIVVDNTGNNRGYAGGANVGVRKALEQGYEWIVMVNDDVTLSKYALSQFLDIVNKSEPAIIGPVAGRIDAKRWTTIVPATQMDWIDGAFTAIHAKIFQTIGEFYAPYFIYYEDIDLCIRAKRAGFPLRWFPIDGIRHEGSVVLGRGSFRHQYYAARNHLKFVERLAPLRVKIYEYMRLPKTVYEHVIRREWGALLGIFHYFIRRFGRL</sequence>
<gene>
    <name evidence="5" type="ORF">A3A79_05420</name>
</gene>
<evidence type="ECO:0000256" key="1">
    <source>
        <dbReference type="ARBA" id="ARBA00006739"/>
    </source>
</evidence>
<dbReference type="Gene3D" id="3.90.550.10">
    <property type="entry name" value="Spore Coat Polysaccharide Biosynthesis Protein SpsA, Chain A"/>
    <property type="match status" value="1"/>
</dbReference>
<dbReference type="GO" id="GO:0016757">
    <property type="term" value="F:glycosyltransferase activity"/>
    <property type="evidence" value="ECO:0007669"/>
    <property type="project" value="UniProtKB-KW"/>
</dbReference>
<dbReference type="InterPro" id="IPR029044">
    <property type="entry name" value="Nucleotide-diphossugar_trans"/>
</dbReference>
<dbReference type="InterPro" id="IPR001173">
    <property type="entry name" value="Glyco_trans_2-like"/>
</dbReference>
<dbReference type="PANTHER" id="PTHR43179">
    <property type="entry name" value="RHAMNOSYLTRANSFERASE WBBL"/>
    <property type="match status" value="1"/>
</dbReference>
<evidence type="ECO:0000256" key="2">
    <source>
        <dbReference type="ARBA" id="ARBA00022676"/>
    </source>
</evidence>
<dbReference type="PANTHER" id="PTHR43179:SF12">
    <property type="entry name" value="GALACTOFURANOSYLTRANSFERASE GLFT2"/>
    <property type="match status" value="1"/>
</dbReference>
<feature type="domain" description="Glycosyltransferase 2-like" evidence="4">
    <location>
        <begin position="25"/>
        <end position="138"/>
    </location>
</feature>
<keyword evidence="3" id="KW-0808">Transferase</keyword>
<evidence type="ECO:0000313" key="6">
    <source>
        <dbReference type="Proteomes" id="UP000178759"/>
    </source>
</evidence>
<accession>A0A1F6AIP1</accession>
<dbReference type="AlphaFoldDB" id="A0A1F6AIP1"/>
<evidence type="ECO:0000256" key="3">
    <source>
        <dbReference type="ARBA" id="ARBA00022679"/>
    </source>
</evidence>